<keyword evidence="2 5" id="KW-0862">Zinc</keyword>
<dbReference type="EMBL" id="CP012700">
    <property type="protein sequence ID" value="ALH79205.1"/>
    <property type="molecule type" value="Genomic_DNA"/>
</dbReference>
<reference evidence="7 8" key="1">
    <citation type="journal article" date="2015" name="Genome Announc.">
        <title>Complete Genome Sequence of Polypropylene Glycol- and Polyethylene Glycol-Degrading Sphingopyxis macrogoltabida Strain EY-1.</title>
        <authorList>
            <person name="Ohtsubo Y."/>
            <person name="Nagata Y."/>
            <person name="Numata M."/>
            <person name="Tsuchikane K."/>
            <person name="Hosoyama A."/>
            <person name="Yamazoe A."/>
            <person name="Tsuda M."/>
            <person name="Fujita N."/>
            <person name="Kawai F."/>
        </authorList>
    </citation>
    <scope>NUCLEOTIDE SEQUENCE [LARGE SCALE GENOMIC DNA]</scope>
    <source>
        <strain evidence="7 8">EY-1</strain>
    </source>
</reference>
<dbReference type="SMART" id="SM00829">
    <property type="entry name" value="PKS_ER"/>
    <property type="match status" value="1"/>
</dbReference>
<accession>A0A0N9U2L0</accession>
<dbReference type="GO" id="GO:0008270">
    <property type="term" value="F:zinc ion binding"/>
    <property type="evidence" value="ECO:0007669"/>
    <property type="project" value="InterPro"/>
</dbReference>
<dbReference type="InterPro" id="IPR011032">
    <property type="entry name" value="GroES-like_sf"/>
</dbReference>
<organism evidence="7 8">
    <name type="scientific">Sphingopyxis macrogoltabida</name>
    <name type="common">Sphingomonas macrogoltabidus</name>
    <dbReference type="NCBI Taxonomy" id="33050"/>
    <lineage>
        <taxon>Bacteria</taxon>
        <taxon>Pseudomonadati</taxon>
        <taxon>Pseudomonadota</taxon>
        <taxon>Alphaproteobacteria</taxon>
        <taxon>Sphingomonadales</taxon>
        <taxon>Sphingomonadaceae</taxon>
        <taxon>Sphingopyxis</taxon>
    </lineage>
</organism>
<dbReference type="PATRIC" id="fig|33050.5.peg.435"/>
<proteinExistence type="inferred from homology"/>
<evidence type="ECO:0000313" key="8">
    <source>
        <dbReference type="Proteomes" id="UP000058074"/>
    </source>
</evidence>
<dbReference type="PANTHER" id="PTHR43880">
    <property type="entry name" value="ALCOHOL DEHYDROGENASE"/>
    <property type="match status" value="1"/>
</dbReference>
<dbReference type="Gene3D" id="3.40.50.720">
    <property type="entry name" value="NAD(P)-binding Rossmann-like Domain"/>
    <property type="match status" value="1"/>
</dbReference>
<dbReference type="Gene3D" id="3.90.180.10">
    <property type="entry name" value="Medium-chain alcohol dehydrogenases, catalytic domain"/>
    <property type="match status" value="1"/>
</dbReference>
<dbReference type="KEGG" id="smag:AN936_02085"/>
<keyword evidence="3" id="KW-0560">Oxidoreductase</keyword>
<keyword evidence="1 5" id="KW-0479">Metal-binding</keyword>
<dbReference type="CDD" id="cd08278">
    <property type="entry name" value="benzyl_alcohol_DH"/>
    <property type="match status" value="1"/>
</dbReference>
<dbReference type="SUPFAM" id="SSF51735">
    <property type="entry name" value="NAD(P)-binding Rossmann-fold domains"/>
    <property type="match status" value="1"/>
</dbReference>
<feature type="domain" description="Enoyl reductase (ER)" evidence="6">
    <location>
        <begin position="14"/>
        <end position="366"/>
    </location>
</feature>
<dbReference type="Pfam" id="PF08240">
    <property type="entry name" value="ADH_N"/>
    <property type="match status" value="1"/>
</dbReference>
<dbReference type="InterPro" id="IPR020843">
    <property type="entry name" value="ER"/>
</dbReference>
<dbReference type="PROSITE" id="PS00059">
    <property type="entry name" value="ADH_ZINC"/>
    <property type="match status" value="1"/>
</dbReference>
<evidence type="ECO:0000256" key="4">
    <source>
        <dbReference type="ARBA" id="ARBA00023027"/>
    </source>
</evidence>
<comment type="similarity">
    <text evidence="5">Belongs to the zinc-containing alcohol dehydrogenase family.</text>
</comment>
<evidence type="ECO:0000256" key="1">
    <source>
        <dbReference type="ARBA" id="ARBA00022723"/>
    </source>
</evidence>
<dbReference type="InterPro" id="IPR013154">
    <property type="entry name" value="ADH-like_N"/>
</dbReference>
<dbReference type="Proteomes" id="UP000058074">
    <property type="component" value="Chromosome"/>
</dbReference>
<dbReference type="Pfam" id="PF00107">
    <property type="entry name" value="ADH_zinc_N"/>
    <property type="match status" value="1"/>
</dbReference>
<evidence type="ECO:0000256" key="2">
    <source>
        <dbReference type="ARBA" id="ARBA00022833"/>
    </source>
</evidence>
<comment type="cofactor">
    <cofactor evidence="5">
        <name>Zn(2+)</name>
        <dbReference type="ChEBI" id="CHEBI:29105"/>
    </cofactor>
</comment>
<protein>
    <submittedName>
        <fullName evidence="7">Geraniol dehydrogenase</fullName>
    </submittedName>
</protein>
<dbReference type="RefSeq" id="WP_054586694.1">
    <property type="nucleotide sequence ID" value="NZ_CP012700.1"/>
</dbReference>
<dbReference type="GO" id="GO:0046294">
    <property type="term" value="P:formaldehyde catabolic process"/>
    <property type="evidence" value="ECO:0007669"/>
    <property type="project" value="TreeGrafter"/>
</dbReference>
<gene>
    <name evidence="7" type="ORF">AN936_02085</name>
</gene>
<dbReference type="InterPro" id="IPR013149">
    <property type="entry name" value="ADH-like_C"/>
</dbReference>
<dbReference type="PANTHER" id="PTHR43880:SF12">
    <property type="entry name" value="ALCOHOL DEHYDROGENASE CLASS-3"/>
    <property type="match status" value="1"/>
</dbReference>
<keyword evidence="4" id="KW-0520">NAD</keyword>
<evidence type="ECO:0000256" key="5">
    <source>
        <dbReference type="RuleBase" id="RU361277"/>
    </source>
</evidence>
<dbReference type="OrthoDB" id="9770544at2"/>
<dbReference type="AlphaFoldDB" id="A0A0N9U2L0"/>
<dbReference type="GO" id="GO:0051903">
    <property type="term" value="F:S-(hydroxymethyl)glutathione dehydrogenase [NAD(P)+] activity"/>
    <property type="evidence" value="ECO:0007669"/>
    <property type="project" value="TreeGrafter"/>
</dbReference>
<evidence type="ECO:0000313" key="7">
    <source>
        <dbReference type="EMBL" id="ALH79205.1"/>
    </source>
</evidence>
<evidence type="ECO:0000256" key="3">
    <source>
        <dbReference type="ARBA" id="ARBA00023002"/>
    </source>
</evidence>
<dbReference type="InterPro" id="IPR036291">
    <property type="entry name" value="NAD(P)-bd_dom_sf"/>
</dbReference>
<name>A0A0N9U2L0_SPHMC</name>
<dbReference type="GO" id="GO:0005829">
    <property type="term" value="C:cytosol"/>
    <property type="evidence" value="ECO:0007669"/>
    <property type="project" value="TreeGrafter"/>
</dbReference>
<sequence length="368" mass="38736">MAKQAFAAVARTPGGRWDIEDIMLEDPRPGEILVRIAGVGLCHTDLAFGGSLQIMKAPAVLGHEGSGIVERVGEGVSKVRPGDHVVLTFNSCGECPRCDEGRPAYCVRFAQMNYGGCRVDGSRTLCVGEEPASANFFGQSSFASYALANERNTVRVDPALPIELLGPLGCGVQTGVGAVMNSLACPKGSSLLVIGAGAVGLSAVLGAKVQECATILVVEPREERRALALELGATHVIDPASADFATAIREIVPVGVDYAFDTTGRREVIESAMTALAPRATFGLVGIASPADDRLGLSINQLVGAGHIVMGIIEGDSLPDMFIPRMIELYKAGELPFDRLVRRYPLSQINEAIADQHAGRCVKAVMIP</sequence>
<dbReference type="SUPFAM" id="SSF50129">
    <property type="entry name" value="GroES-like"/>
    <property type="match status" value="1"/>
</dbReference>
<evidence type="ECO:0000259" key="6">
    <source>
        <dbReference type="SMART" id="SM00829"/>
    </source>
</evidence>
<dbReference type="InterPro" id="IPR002328">
    <property type="entry name" value="ADH_Zn_CS"/>
</dbReference>